<evidence type="ECO:0000313" key="2">
    <source>
        <dbReference type="Proteomes" id="UP001058074"/>
    </source>
</evidence>
<gene>
    <name evidence="1" type="ORF">rsdtw13_15510</name>
</gene>
<organism evidence="1 2">
    <name type="scientific">Inconstantimicrobium mannanitabidum</name>
    <dbReference type="NCBI Taxonomy" id="1604901"/>
    <lineage>
        <taxon>Bacteria</taxon>
        <taxon>Bacillati</taxon>
        <taxon>Bacillota</taxon>
        <taxon>Clostridia</taxon>
        <taxon>Eubacteriales</taxon>
        <taxon>Clostridiaceae</taxon>
        <taxon>Inconstantimicrobium</taxon>
    </lineage>
</organism>
<reference evidence="1" key="1">
    <citation type="journal article" date="2025" name="Int. J. Syst. Evol. Microbiol.">
        <title>Inconstantimicrobium mannanitabidum sp. nov., a novel member of the family Clostridiaceae isolated from anoxic soil under the treatment of reductive soil disinfestation.</title>
        <authorList>
            <person name="Ueki A."/>
            <person name="Tonouchi A."/>
            <person name="Honma S."/>
            <person name="Kaku N."/>
            <person name="Ueki K."/>
        </authorList>
    </citation>
    <scope>NUCLEOTIDE SEQUENCE</scope>
    <source>
        <strain evidence="1">TW13</strain>
    </source>
</reference>
<keyword evidence="2" id="KW-1185">Reference proteome</keyword>
<protein>
    <submittedName>
        <fullName evidence="1">Magnesium chelatase</fullName>
    </submittedName>
</protein>
<comment type="caution">
    <text evidence="1">The sequence shown here is derived from an EMBL/GenBank/DDBJ whole genome shotgun (WGS) entry which is preliminary data.</text>
</comment>
<sequence>MSVIIKSSTFNGLQGVEISVEIDISRGLPSFYIVGLPDTTVKESRERVRAAILNSGYDFPLGRIVVNLAPADLKKIGSLLDLPIAIGILIQSGQICANNLKKFILVGELALDGSLRKVNGVLPVVLNGVSNLVDSFIIPQENCQEATLVKQANIFPMNSLKQVAEFLINEDLLPAENNNNFADSEEEFVDFNDVFGQEEAKRALQIAAAGNHNIILYGPPGCGKTMLAKRLPSILPELKDEDYIEITKIYSVSGLLDSKTPIINKRPFRNPHHTTTRIKLVGGGRELKPGEVTLAHNGVLFLDELPEFEKVSLESLREPLEDKSISISRISGNVMYPANFIFLAAMNMCPCGRYLNEDTNSGCTCTDSERKRYINRVSKAVLDRIDMFIYVPSIKFNSLVKGTQNLGSEEMKRKVAKAVEIQNKRFSTRKDIKFNSELSHKDILNSIIKNNKNELEKFLETIYGRFNLSTRGVDKILRLARTISDLDQCEYVEKKHIIEALNYRRFIDGEVI</sequence>
<evidence type="ECO:0000313" key="1">
    <source>
        <dbReference type="EMBL" id="GKX66293.1"/>
    </source>
</evidence>
<proteinExistence type="predicted"/>
<dbReference type="EMBL" id="BROD01000001">
    <property type="protein sequence ID" value="GKX66293.1"/>
    <property type="molecule type" value="Genomic_DNA"/>
</dbReference>
<accession>A0ACB5RAS0</accession>
<dbReference type="Proteomes" id="UP001058074">
    <property type="component" value="Unassembled WGS sequence"/>
</dbReference>
<name>A0ACB5RAS0_9CLOT</name>